<accession>J8ZXU7</accession>
<evidence type="ECO:0000256" key="1">
    <source>
        <dbReference type="SAM" id="Coils"/>
    </source>
</evidence>
<keyword evidence="3" id="KW-1185">Reference proteome</keyword>
<dbReference type="VEuPathDB" id="MicrosporidiaDB:EDEG_01271"/>
<protein>
    <submittedName>
        <fullName evidence="2">Uncharacterized protein</fullName>
    </submittedName>
</protein>
<dbReference type="AlphaFoldDB" id="J8ZXU7"/>
<feature type="coiled-coil region" evidence="1">
    <location>
        <begin position="14"/>
        <end position="41"/>
    </location>
</feature>
<dbReference type="HOGENOM" id="CLU_709854_0_0_1"/>
<organism evidence="2 3">
    <name type="scientific">Edhazardia aedis (strain USNM 41457)</name>
    <name type="common">Microsporidian parasite</name>
    <dbReference type="NCBI Taxonomy" id="1003232"/>
    <lineage>
        <taxon>Eukaryota</taxon>
        <taxon>Fungi</taxon>
        <taxon>Fungi incertae sedis</taxon>
        <taxon>Microsporidia</taxon>
        <taxon>Edhazardia</taxon>
    </lineage>
</organism>
<sequence>MDVDTEKIKEALSMDNCDELLKSLEFEIKRSESDLQEYILNNKAEIIEKCGQLSRLNLKNIDINEITLKLTNYVLNANKKLEEEQNISELLNKTREVENECRNILQILKSIDSKPQKLVDYFFCVKNLNEAFTLIKRFKKYSFYNVLKALLNSKKSEILICAKNEMNEWISYIMSKYTEFGEKLIQNRSVHRKELNLPQIMVAFYVHEMLNQSDEFLTVFNAKRQNISQQLRFWPAVGFLYVEKILNEKLYKFFTIFTKTSFEKNELVKIIYFMKDFDFDPIKQEDELSKLCCDFIISEKMKVKKASDVDLFYESCSAYLNGVELPSVYEFFYSCIDTFYCKFFDDVNVEVLTDKLIKIRSLSLACEYQFKLDNKIHQYIEKQNETLKK</sequence>
<evidence type="ECO:0000313" key="3">
    <source>
        <dbReference type="Proteomes" id="UP000003163"/>
    </source>
</evidence>
<dbReference type="Proteomes" id="UP000003163">
    <property type="component" value="Unassembled WGS sequence"/>
</dbReference>
<name>J8ZXU7_EDHAE</name>
<dbReference type="InParanoid" id="J8ZXU7"/>
<dbReference type="EMBL" id="AFBI03000017">
    <property type="protein sequence ID" value="EJW04503.1"/>
    <property type="molecule type" value="Genomic_DNA"/>
</dbReference>
<evidence type="ECO:0000313" key="2">
    <source>
        <dbReference type="EMBL" id="EJW04503.1"/>
    </source>
</evidence>
<keyword evidence="1" id="KW-0175">Coiled coil</keyword>
<proteinExistence type="predicted"/>
<reference evidence="2 3" key="1">
    <citation type="submission" date="2011-08" db="EMBL/GenBank/DDBJ databases">
        <authorList>
            <person name="Liu Z.J."/>
            <person name="Shi F.L."/>
            <person name="Lu J.Q."/>
            <person name="Li M."/>
            <person name="Wang Z.L."/>
        </authorList>
    </citation>
    <scope>NUCLEOTIDE SEQUENCE [LARGE SCALE GENOMIC DNA]</scope>
    <source>
        <strain evidence="2 3">USNM 41457</strain>
    </source>
</reference>
<gene>
    <name evidence="2" type="ORF">EDEG_01271</name>
</gene>
<comment type="caution">
    <text evidence="2">The sequence shown here is derived from an EMBL/GenBank/DDBJ whole genome shotgun (WGS) entry which is preliminary data.</text>
</comment>
<reference evidence="3" key="2">
    <citation type="submission" date="2015-07" db="EMBL/GenBank/DDBJ databases">
        <title>Contrasting host-pathogen interactions and genome evolution in two generalist and specialist microsporidian pathogens of mosquitoes.</title>
        <authorList>
            <consortium name="The Broad Institute Genomics Platform"/>
            <consortium name="The Broad Institute Genome Sequencing Center for Infectious Disease"/>
            <person name="Cuomo C.A."/>
            <person name="Sanscrainte N.D."/>
            <person name="Goldberg J.M."/>
            <person name="Heiman D."/>
            <person name="Young S."/>
            <person name="Zeng Q."/>
            <person name="Becnel J.J."/>
            <person name="Birren B.W."/>
        </authorList>
    </citation>
    <scope>NUCLEOTIDE SEQUENCE [LARGE SCALE GENOMIC DNA]</scope>
    <source>
        <strain evidence="3">USNM 41457</strain>
    </source>
</reference>